<dbReference type="CDD" id="cd03046">
    <property type="entry name" value="GST_N_GTT1_like"/>
    <property type="match status" value="1"/>
</dbReference>
<gene>
    <name evidence="2" type="ORF">ACFO5X_03875</name>
</gene>
<sequence length="203" mass="22162">MLTLYHSPRSRSTRVVRLIDELGALDRVTVEIVTIPRQDGSGGGRDPKNPHAEGKVPYLVHDGVGIRETNAIMVYLTELFPEAGLGPMPGDAQRGAYLGWMAYYGNVLEPALVLQASGISNPMTQATFRDMAAVTARLTEALEHGPYLLGETYSAADILLASPFVWFPQAMPDVPAIRDWVARVQDRPSVQRTEAFDTRAVAA</sequence>
<name>A0ABV9KBV2_9RHOB</name>
<dbReference type="InterPro" id="IPR036282">
    <property type="entry name" value="Glutathione-S-Trfase_C_sf"/>
</dbReference>
<dbReference type="InterPro" id="IPR040079">
    <property type="entry name" value="Glutathione_S-Trfase"/>
</dbReference>
<dbReference type="SFLD" id="SFLDG01150">
    <property type="entry name" value="Main.1:_Beta-like"/>
    <property type="match status" value="1"/>
</dbReference>
<organism evidence="2 3">
    <name type="scientific">Seohaeicola nanhaiensis</name>
    <dbReference type="NCBI Taxonomy" id="1387282"/>
    <lineage>
        <taxon>Bacteria</taxon>
        <taxon>Pseudomonadati</taxon>
        <taxon>Pseudomonadota</taxon>
        <taxon>Alphaproteobacteria</taxon>
        <taxon>Rhodobacterales</taxon>
        <taxon>Roseobacteraceae</taxon>
        <taxon>Seohaeicola</taxon>
    </lineage>
</organism>
<reference evidence="3" key="1">
    <citation type="journal article" date="2019" name="Int. J. Syst. Evol. Microbiol.">
        <title>The Global Catalogue of Microorganisms (GCM) 10K type strain sequencing project: providing services to taxonomists for standard genome sequencing and annotation.</title>
        <authorList>
            <consortium name="The Broad Institute Genomics Platform"/>
            <consortium name="The Broad Institute Genome Sequencing Center for Infectious Disease"/>
            <person name="Wu L."/>
            <person name="Ma J."/>
        </authorList>
    </citation>
    <scope>NUCLEOTIDE SEQUENCE [LARGE SCALE GENOMIC DNA]</scope>
    <source>
        <strain evidence="3">CGMCC 4.7283</strain>
    </source>
</reference>
<dbReference type="SUPFAM" id="SSF47616">
    <property type="entry name" value="GST C-terminal domain-like"/>
    <property type="match status" value="1"/>
</dbReference>
<dbReference type="SFLD" id="SFLDS00019">
    <property type="entry name" value="Glutathione_Transferase_(cytos"/>
    <property type="match status" value="1"/>
</dbReference>
<protein>
    <submittedName>
        <fullName evidence="2">Glutathione S-transferase family protein</fullName>
    </submittedName>
</protein>
<dbReference type="SUPFAM" id="SSF52833">
    <property type="entry name" value="Thioredoxin-like"/>
    <property type="match status" value="1"/>
</dbReference>
<feature type="domain" description="GST N-terminal" evidence="1">
    <location>
        <begin position="1"/>
        <end position="84"/>
    </location>
</feature>
<dbReference type="RefSeq" id="WP_380715915.1">
    <property type="nucleotide sequence ID" value="NZ_JBHSGI010000002.1"/>
</dbReference>
<dbReference type="Gene3D" id="3.40.30.10">
    <property type="entry name" value="Glutaredoxin"/>
    <property type="match status" value="1"/>
</dbReference>
<dbReference type="Pfam" id="PF13417">
    <property type="entry name" value="GST_N_3"/>
    <property type="match status" value="1"/>
</dbReference>
<dbReference type="InterPro" id="IPR004045">
    <property type="entry name" value="Glutathione_S-Trfase_N"/>
</dbReference>
<accession>A0ABV9KBV2</accession>
<dbReference type="PROSITE" id="PS50404">
    <property type="entry name" value="GST_NTER"/>
    <property type="match status" value="1"/>
</dbReference>
<dbReference type="PANTHER" id="PTHR44051:SF21">
    <property type="entry name" value="GLUTATHIONE S-TRANSFERASE FAMILY PROTEIN"/>
    <property type="match status" value="1"/>
</dbReference>
<comment type="caution">
    <text evidence="2">The sequence shown here is derived from an EMBL/GenBank/DDBJ whole genome shotgun (WGS) entry which is preliminary data.</text>
</comment>
<dbReference type="CDD" id="cd03207">
    <property type="entry name" value="GST_C_8"/>
    <property type="match status" value="1"/>
</dbReference>
<keyword evidence="3" id="KW-1185">Reference proteome</keyword>
<dbReference type="InterPro" id="IPR036249">
    <property type="entry name" value="Thioredoxin-like_sf"/>
</dbReference>
<dbReference type="Gene3D" id="1.20.1050.10">
    <property type="match status" value="1"/>
</dbReference>
<evidence type="ECO:0000313" key="3">
    <source>
        <dbReference type="Proteomes" id="UP001595973"/>
    </source>
</evidence>
<proteinExistence type="predicted"/>
<dbReference type="InterPro" id="IPR004046">
    <property type="entry name" value="GST_C"/>
</dbReference>
<dbReference type="Proteomes" id="UP001595973">
    <property type="component" value="Unassembled WGS sequence"/>
</dbReference>
<dbReference type="EMBL" id="JBHSGI010000002">
    <property type="protein sequence ID" value="MFC4667680.1"/>
    <property type="molecule type" value="Genomic_DNA"/>
</dbReference>
<evidence type="ECO:0000259" key="1">
    <source>
        <dbReference type="PROSITE" id="PS50404"/>
    </source>
</evidence>
<dbReference type="PANTHER" id="PTHR44051">
    <property type="entry name" value="GLUTATHIONE S-TRANSFERASE-RELATED"/>
    <property type="match status" value="1"/>
</dbReference>
<evidence type="ECO:0000313" key="2">
    <source>
        <dbReference type="EMBL" id="MFC4667680.1"/>
    </source>
</evidence>
<dbReference type="Pfam" id="PF00043">
    <property type="entry name" value="GST_C"/>
    <property type="match status" value="1"/>
</dbReference>
<dbReference type="SFLD" id="SFLDG00358">
    <property type="entry name" value="Main_(cytGST)"/>
    <property type="match status" value="1"/>
</dbReference>